<accession>A0ABS4X5K2</accession>
<keyword evidence="1" id="KW-0812">Transmembrane</keyword>
<dbReference type="EMBL" id="JAGIOD010000002">
    <property type="protein sequence ID" value="MBP2383742.1"/>
    <property type="molecule type" value="Genomic_DNA"/>
</dbReference>
<keyword evidence="3" id="KW-1185">Reference proteome</keyword>
<evidence type="ECO:0000256" key="1">
    <source>
        <dbReference type="SAM" id="Phobius"/>
    </source>
</evidence>
<organism evidence="2 3">
    <name type="scientific">Brachybacterium sacelli</name>
    <dbReference type="NCBI Taxonomy" id="173364"/>
    <lineage>
        <taxon>Bacteria</taxon>
        <taxon>Bacillati</taxon>
        <taxon>Actinomycetota</taxon>
        <taxon>Actinomycetes</taxon>
        <taxon>Micrococcales</taxon>
        <taxon>Dermabacteraceae</taxon>
        <taxon>Brachybacterium</taxon>
    </lineage>
</organism>
<gene>
    <name evidence="2" type="ORF">JOF43_003731</name>
</gene>
<evidence type="ECO:0000313" key="2">
    <source>
        <dbReference type="EMBL" id="MBP2383742.1"/>
    </source>
</evidence>
<protein>
    <submittedName>
        <fullName evidence="2">Uncharacterized protein</fullName>
    </submittedName>
</protein>
<keyword evidence="1" id="KW-0472">Membrane</keyword>
<proteinExistence type="predicted"/>
<reference evidence="2 3" key="1">
    <citation type="submission" date="2021-03" db="EMBL/GenBank/DDBJ databases">
        <title>Sequencing the genomes of 1000 actinobacteria strains.</title>
        <authorList>
            <person name="Klenk H.-P."/>
        </authorList>
    </citation>
    <scope>NUCLEOTIDE SEQUENCE [LARGE SCALE GENOMIC DNA]</scope>
    <source>
        <strain evidence="2 3">DSM 14566</strain>
    </source>
</reference>
<feature type="transmembrane region" description="Helical" evidence="1">
    <location>
        <begin position="20"/>
        <end position="44"/>
    </location>
</feature>
<sequence length="87" mass="9392">MTGRRRGVRLHRTPWGTAAWFLASPASIAALILVALAVLITALATTKPWEALVEERTVYVPVPVIVTVEPDESDHPDAPTPTVPETP</sequence>
<comment type="caution">
    <text evidence="2">The sequence shown here is derived from an EMBL/GenBank/DDBJ whole genome shotgun (WGS) entry which is preliminary data.</text>
</comment>
<dbReference type="RefSeq" id="WP_209904546.1">
    <property type="nucleotide sequence ID" value="NZ_BAAAJW010000017.1"/>
</dbReference>
<evidence type="ECO:0000313" key="3">
    <source>
        <dbReference type="Proteomes" id="UP001519290"/>
    </source>
</evidence>
<name>A0ABS4X5K2_9MICO</name>
<keyword evidence="1" id="KW-1133">Transmembrane helix</keyword>
<dbReference type="Proteomes" id="UP001519290">
    <property type="component" value="Unassembled WGS sequence"/>
</dbReference>